<reference evidence="5 7" key="1">
    <citation type="submission" date="2020-01" db="EMBL/GenBank/DDBJ databases">
        <authorList>
            <consortium name="DOE Joint Genome Institute"/>
            <person name="Haridas S."/>
            <person name="Albert R."/>
            <person name="Binder M."/>
            <person name="Bloem J."/>
            <person name="Labutti K."/>
            <person name="Salamov A."/>
            <person name="Andreopoulos B."/>
            <person name="Baker S.E."/>
            <person name="Barry K."/>
            <person name="Bills G."/>
            <person name="Bluhm B.H."/>
            <person name="Cannon C."/>
            <person name="Castanera R."/>
            <person name="Culley D.E."/>
            <person name="Daum C."/>
            <person name="Ezra D."/>
            <person name="Gonzalez J.B."/>
            <person name="Henrissat B."/>
            <person name="Kuo A."/>
            <person name="Liang C."/>
            <person name="Lipzen A."/>
            <person name="Lutzoni F."/>
            <person name="Magnuson J."/>
            <person name="Mondo S."/>
            <person name="Nolan M."/>
            <person name="Ohm R."/>
            <person name="Pangilinan J."/>
            <person name="Park H.-J."/>
            <person name="Ramirez L."/>
            <person name="Alfaro M."/>
            <person name="Sun H."/>
            <person name="Tritt A."/>
            <person name="Yoshinaga Y."/>
            <person name="Zwiers L.-H."/>
            <person name="Turgeon B.G."/>
            <person name="Goodwin S.B."/>
            <person name="Spatafora J.W."/>
            <person name="Crous P.W."/>
            <person name="Grigoriev I.V."/>
        </authorList>
    </citation>
    <scope>NUCLEOTIDE SEQUENCE</scope>
    <source>
        <strain evidence="5 7">CBS 781.70</strain>
    </source>
</reference>
<reference evidence="7" key="3">
    <citation type="submission" date="2025-04" db="UniProtKB">
        <authorList>
            <consortium name="RefSeq"/>
        </authorList>
    </citation>
    <scope>IDENTIFICATION</scope>
    <source>
        <strain evidence="7">CBS 781.70</strain>
    </source>
</reference>
<keyword evidence="6" id="KW-1185">Reference proteome</keyword>
<dbReference type="CDD" id="cd12383">
    <property type="entry name" value="RRM_RBM42"/>
    <property type="match status" value="1"/>
</dbReference>
<dbReference type="InterPro" id="IPR035979">
    <property type="entry name" value="RBD_domain_sf"/>
</dbReference>
<dbReference type="Proteomes" id="UP000504638">
    <property type="component" value="Unplaced"/>
</dbReference>
<feature type="region of interest" description="Disordered" evidence="3">
    <location>
        <begin position="1"/>
        <end position="100"/>
    </location>
</feature>
<feature type="compositionally biased region" description="Low complexity" evidence="3">
    <location>
        <begin position="68"/>
        <end position="100"/>
    </location>
</feature>
<evidence type="ECO:0000313" key="5">
    <source>
        <dbReference type="EMBL" id="KAF1816711.1"/>
    </source>
</evidence>
<keyword evidence="1 2" id="KW-0694">RNA-binding</keyword>
<organism evidence="5">
    <name type="scientific">Eremomyces bilateralis CBS 781.70</name>
    <dbReference type="NCBI Taxonomy" id="1392243"/>
    <lineage>
        <taxon>Eukaryota</taxon>
        <taxon>Fungi</taxon>
        <taxon>Dikarya</taxon>
        <taxon>Ascomycota</taxon>
        <taxon>Pezizomycotina</taxon>
        <taxon>Dothideomycetes</taxon>
        <taxon>Dothideomycetes incertae sedis</taxon>
        <taxon>Eremomycetales</taxon>
        <taxon>Eremomycetaceae</taxon>
        <taxon>Eremomyces</taxon>
    </lineage>
</organism>
<dbReference type="PROSITE" id="PS50102">
    <property type="entry name" value="RRM"/>
    <property type="match status" value="1"/>
</dbReference>
<dbReference type="AlphaFoldDB" id="A0A6G1GFL6"/>
<feature type="compositionally biased region" description="Pro residues" evidence="3">
    <location>
        <begin position="19"/>
        <end position="37"/>
    </location>
</feature>
<evidence type="ECO:0000259" key="4">
    <source>
        <dbReference type="PROSITE" id="PS50102"/>
    </source>
</evidence>
<dbReference type="EMBL" id="ML975150">
    <property type="protein sequence ID" value="KAF1816711.1"/>
    <property type="molecule type" value="Genomic_DNA"/>
</dbReference>
<dbReference type="PANTHER" id="PTHR47640:SF11">
    <property type="entry name" value="RNA-BINDING PROTEIN 42"/>
    <property type="match status" value="1"/>
</dbReference>
<sequence length="371" mass="38983">MALPPPPGVSRPPTSTTPQPHPSLPARPPPPSDPLPPLRSGGALAAGQNKSRNTNFSTFTGFKPRSVASASSASQQQWPSYTATASPAPTTGYAAPPVTQTTSYQSPAYAQQSSYYPQQAVNYGGSAAPYTAAYPPPAQAGTFTQAPLSHSAAPAYETDYDAQVAQWQSAYAPRDDGKKLGNANNIPLGARGGTDAGASATPIGVAVPADPNQKTVVRSGGGKTWEDTSLLEWDPSHFRLFVGNLAGEVTDDSLLKAFVRYPSLQKGRVVRDKKSTKSKGYGFVSFSDADDYFKAAKEMQGKYIGSHPIQIQRCKTDIKPMAMGQRGRGGRHSGRAGGRDRDQNKVAGHAQTGAGVQKKPAKTKGGLKILG</sequence>
<dbReference type="InterPro" id="IPR012677">
    <property type="entry name" value="Nucleotide-bd_a/b_plait_sf"/>
</dbReference>
<evidence type="ECO:0000256" key="1">
    <source>
        <dbReference type="ARBA" id="ARBA00022884"/>
    </source>
</evidence>
<feature type="compositionally biased region" description="Pro residues" evidence="3">
    <location>
        <begin position="1"/>
        <end position="10"/>
    </location>
</feature>
<feature type="domain" description="RRM" evidence="4">
    <location>
        <begin position="238"/>
        <end position="316"/>
    </location>
</feature>
<dbReference type="SUPFAM" id="SSF54928">
    <property type="entry name" value="RNA-binding domain, RBD"/>
    <property type="match status" value="1"/>
</dbReference>
<accession>A0A6G1GFL6</accession>
<dbReference type="Gene3D" id="3.30.70.330">
    <property type="match status" value="1"/>
</dbReference>
<evidence type="ECO:0000256" key="3">
    <source>
        <dbReference type="SAM" id="MobiDB-lite"/>
    </source>
</evidence>
<dbReference type="OrthoDB" id="1749473at2759"/>
<dbReference type="InterPro" id="IPR050825">
    <property type="entry name" value="RBM42_RBP45_47-like"/>
</dbReference>
<protein>
    <submittedName>
        <fullName evidence="5 7">RNA-binding domain-containing protein</fullName>
    </submittedName>
</protein>
<name>A0A6G1GFL6_9PEZI</name>
<dbReference type="InterPro" id="IPR034215">
    <property type="entry name" value="RBM42_RRM"/>
</dbReference>
<evidence type="ECO:0000256" key="2">
    <source>
        <dbReference type="PROSITE-ProRule" id="PRU00176"/>
    </source>
</evidence>
<feature type="compositionally biased region" description="Polar residues" evidence="3">
    <location>
        <begin position="48"/>
        <end position="60"/>
    </location>
</feature>
<evidence type="ECO:0000313" key="7">
    <source>
        <dbReference type="RefSeq" id="XP_033538342.1"/>
    </source>
</evidence>
<proteinExistence type="predicted"/>
<dbReference type="GO" id="GO:0003729">
    <property type="term" value="F:mRNA binding"/>
    <property type="evidence" value="ECO:0007669"/>
    <property type="project" value="InterPro"/>
</dbReference>
<evidence type="ECO:0000313" key="6">
    <source>
        <dbReference type="Proteomes" id="UP000504638"/>
    </source>
</evidence>
<dbReference type="GeneID" id="54419253"/>
<dbReference type="InterPro" id="IPR000504">
    <property type="entry name" value="RRM_dom"/>
</dbReference>
<dbReference type="RefSeq" id="XP_033538342.1">
    <property type="nucleotide sequence ID" value="XM_033678683.1"/>
</dbReference>
<reference evidence="7" key="2">
    <citation type="submission" date="2020-04" db="EMBL/GenBank/DDBJ databases">
        <authorList>
            <consortium name="NCBI Genome Project"/>
        </authorList>
    </citation>
    <scope>NUCLEOTIDE SEQUENCE</scope>
    <source>
        <strain evidence="7">CBS 781.70</strain>
    </source>
</reference>
<gene>
    <name evidence="5 7" type="ORF">P152DRAFT_454934</name>
</gene>
<dbReference type="PANTHER" id="PTHR47640">
    <property type="entry name" value="TRNA SELENOCYSTEINE 1-ASSOCIATED PROTEIN 1-RELATED-RELATED"/>
    <property type="match status" value="1"/>
</dbReference>
<feature type="region of interest" description="Disordered" evidence="3">
    <location>
        <begin position="321"/>
        <end position="371"/>
    </location>
</feature>
<dbReference type="Pfam" id="PF00076">
    <property type="entry name" value="RRM_1"/>
    <property type="match status" value="1"/>
</dbReference>
<dbReference type="SMART" id="SM00360">
    <property type="entry name" value="RRM"/>
    <property type="match status" value="1"/>
</dbReference>